<dbReference type="EMBL" id="JACXVP010000007">
    <property type="protein sequence ID" value="KAG5596199.1"/>
    <property type="molecule type" value="Genomic_DNA"/>
</dbReference>
<keyword evidence="3" id="KW-1185">Reference proteome</keyword>
<organism evidence="2 3">
    <name type="scientific">Solanum commersonii</name>
    <name type="common">Commerson's wild potato</name>
    <name type="synonym">Commerson's nightshade</name>
    <dbReference type="NCBI Taxonomy" id="4109"/>
    <lineage>
        <taxon>Eukaryota</taxon>
        <taxon>Viridiplantae</taxon>
        <taxon>Streptophyta</taxon>
        <taxon>Embryophyta</taxon>
        <taxon>Tracheophyta</taxon>
        <taxon>Spermatophyta</taxon>
        <taxon>Magnoliopsida</taxon>
        <taxon>eudicotyledons</taxon>
        <taxon>Gunneridae</taxon>
        <taxon>Pentapetalae</taxon>
        <taxon>asterids</taxon>
        <taxon>lamiids</taxon>
        <taxon>Solanales</taxon>
        <taxon>Solanaceae</taxon>
        <taxon>Solanoideae</taxon>
        <taxon>Solaneae</taxon>
        <taxon>Solanum</taxon>
    </lineage>
</organism>
<protein>
    <recommendedName>
        <fullName evidence="1">Retrovirus-related Pol polyprotein from transposon TNT 1-94-like beta-barrel domain-containing protein</fullName>
    </recommendedName>
</protein>
<feature type="domain" description="Retrovirus-related Pol polyprotein from transposon TNT 1-94-like beta-barrel" evidence="1">
    <location>
        <begin position="119"/>
        <end position="196"/>
    </location>
</feature>
<evidence type="ECO:0000313" key="3">
    <source>
        <dbReference type="Proteomes" id="UP000824120"/>
    </source>
</evidence>
<sequence length="277" mass="30701">MKELLSIRANEILSLIPEEEGCNLGQLLVKVILGTLGLVTTHVQALTLDQVALVMFWGNFPPILQVLMYSSPRSSQISHPSAPHFTREQFNQILQMIGQNSETSGTALSVGMVNPSNQWIADTRATNHMVNDHSLLSNTRSLLNTNKGNVMLLPGNTAKVSHLGSSTVLGRHDIHNVMYIPEFQHNLLSVSKLTKELNCSVHFYPDFCTFQDLFNGKVKETGKHVHGLYVVDSPCLNAGHNKPACIKTRCHSVLVEKSKNKADIDLCLWHKRLGHAP</sequence>
<dbReference type="OrthoDB" id="1745225at2759"/>
<dbReference type="Pfam" id="PF22936">
    <property type="entry name" value="Pol_BBD"/>
    <property type="match status" value="1"/>
</dbReference>
<proteinExistence type="predicted"/>
<dbReference type="InterPro" id="IPR054722">
    <property type="entry name" value="PolX-like_BBD"/>
</dbReference>
<name>A0A9J5Y8G3_SOLCO</name>
<comment type="caution">
    <text evidence="2">The sequence shown here is derived from an EMBL/GenBank/DDBJ whole genome shotgun (WGS) entry which is preliminary data.</text>
</comment>
<evidence type="ECO:0000259" key="1">
    <source>
        <dbReference type="Pfam" id="PF22936"/>
    </source>
</evidence>
<dbReference type="Proteomes" id="UP000824120">
    <property type="component" value="Chromosome 7"/>
</dbReference>
<dbReference type="AlphaFoldDB" id="A0A9J5Y8G3"/>
<evidence type="ECO:0000313" key="2">
    <source>
        <dbReference type="EMBL" id="KAG5596199.1"/>
    </source>
</evidence>
<gene>
    <name evidence="2" type="ORF">H5410_037431</name>
</gene>
<reference evidence="2 3" key="1">
    <citation type="submission" date="2020-09" db="EMBL/GenBank/DDBJ databases">
        <title>De no assembly of potato wild relative species, Solanum commersonii.</title>
        <authorList>
            <person name="Cho K."/>
        </authorList>
    </citation>
    <scope>NUCLEOTIDE SEQUENCE [LARGE SCALE GENOMIC DNA]</scope>
    <source>
        <strain evidence="2">LZ3.2</strain>
        <tissue evidence="2">Leaf</tissue>
    </source>
</reference>
<accession>A0A9J5Y8G3</accession>